<comment type="caution">
    <text evidence="1">The sequence shown here is derived from an EMBL/GenBank/DDBJ whole genome shotgun (WGS) entry which is preliminary data.</text>
</comment>
<name>E6QW31_9ZZZZ</name>
<organism evidence="1">
    <name type="scientific">mine drainage metagenome</name>
    <dbReference type="NCBI Taxonomy" id="410659"/>
    <lineage>
        <taxon>unclassified sequences</taxon>
        <taxon>metagenomes</taxon>
        <taxon>ecological metagenomes</taxon>
    </lineage>
</organism>
<sequence>MLLNHVAEGCFSAIAASFNQSVESLGRHAAYLKRVCRAWHVTTQVQVLGPGFRRAEG</sequence>
<reference evidence="1" key="1">
    <citation type="submission" date="2009-10" db="EMBL/GenBank/DDBJ databases">
        <title>Diversity of trophic interactions inside an arsenic-rich microbial ecosystem.</title>
        <authorList>
            <person name="Bertin P.N."/>
            <person name="Heinrich-Salmeron A."/>
            <person name="Pelletier E."/>
            <person name="Goulhen-Chollet F."/>
            <person name="Arsene-Ploetze F."/>
            <person name="Gallien S."/>
            <person name="Calteau A."/>
            <person name="Vallenet D."/>
            <person name="Casiot C."/>
            <person name="Chane-Woon-Ming B."/>
            <person name="Giloteaux L."/>
            <person name="Barakat M."/>
            <person name="Bonnefoy V."/>
            <person name="Bruneel O."/>
            <person name="Chandler M."/>
            <person name="Cleiss J."/>
            <person name="Duran R."/>
            <person name="Elbaz-Poulichet F."/>
            <person name="Fonknechten N."/>
            <person name="Lauga B."/>
            <person name="Mornico D."/>
            <person name="Ortet P."/>
            <person name="Schaeffer C."/>
            <person name="Siguier P."/>
            <person name="Alexander Thil Smith A."/>
            <person name="Van Dorsselaer A."/>
            <person name="Weissenbach J."/>
            <person name="Medigue C."/>
            <person name="Le Paslier D."/>
        </authorList>
    </citation>
    <scope>NUCLEOTIDE SEQUENCE</scope>
</reference>
<accession>E6QW31</accession>
<evidence type="ECO:0000313" key="1">
    <source>
        <dbReference type="EMBL" id="CBI11454.1"/>
    </source>
</evidence>
<dbReference type="EMBL" id="CABR01000144">
    <property type="protein sequence ID" value="CBI11454.1"/>
    <property type="molecule type" value="Genomic_DNA"/>
</dbReference>
<gene>
    <name evidence="1" type="ORF">CARN7_2283</name>
</gene>
<protein>
    <submittedName>
        <fullName evidence="1">Uncharacterized protein</fullName>
    </submittedName>
</protein>
<dbReference type="AlphaFoldDB" id="E6QW31"/>
<proteinExistence type="predicted"/>